<accession>A0AA39Z0U9</accession>
<reference evidence="3" key="1">
    <citation type="submission" date="2023-06" db="EMBL/GenBank/DDBJ databases">
        <title>Genome-scale phylogeny and comparative genomics of the fungal order Sordariales.</title>
        <authorList>
            <consortium name="Lawrence Berkeley National Laboratory"/>
            <person name="Hensen N."/>
            <person name="Bonometti L."/>
            <person name="Westerberg I."/>
            <person name="Brannstrom I.O."/>
            <person name="Guillou S."/>
            <person name="Cros-Aarteil S."/>
            <person name="Calhoun S."/>
            <person name="Haridas S."/>
            <person name="Kuo A."/>
            <person name="Mondo S."/>
            <person name="Pangilinan J."/>
            <person name="Riley R."/>
            <person name="Labutti K."/>
            <person name="Andreopoulos B."/>
            <person name="Lipzen A."/>
            <person name="Chen C."/>
            <person name="Yanf M."/>
            <person name="Daum C."/>
            <person name="Ng V."/>
            <person name="Clum A."/>
            <person name="Steindorff A."/>
            <person name="Ohm R."/>
            <person name="Martin F."/>
            <person name="Silar P."/>
            <person name="Natvig D."/>
            <person name="Lalanne C."/>
            <person name="Gautier V."/>
            <person name="Ament-Velasquez S.L."/>
            <person name="Kruys A."/>
            <person name="Hutchinson M.I."/>
            <person name="Powell A.J."/>
            <person name="Barry K."/>
            <person name="Miller A.N."/>
            <person name="Grigoriev I.V."/>
            <person name="Debuchy R."/>
            <person name="Gladieux P."/>
            <person name="Thoren M.H."/>
            <person name="Johannesson H."/>
        </authorList>
    </citation>
    <scope>NUCLEOTIDE SEQUENCE</scope>
    <source>
        <strain evidence="3">CBS 307.81</strain>
    </source>
</reference>
<evidence type="ECO:0000256" key="1">
    <source>
        <dbReference type="SAM" id="MobiDB-lite"/>
    </source>
</evidence>
<keyword evidence="2" id="KW-0472">Membrane</keyword>
<feature type="region of interest" description="Disordered" evidence="1">
    <location>
        <begin position="157"/>
        <end position="201"/>
    </location>
</feature>
<comment type="caution">
    <text evidence="3">The sequence shown here is derived from an EMBL/GenBank/DDBJ whole genome shotgun (WGS) entry which is preliminary data.</text>
</comment>
<dbReference type="Proteomes" id="UP001174997">
    <property type="component" value="Unassembled WGS sequence"/>
</dbReference>
<evidence type="ECO:0000256" key="2">
    <source>
        <dbReference type="SAM" id="Phobius"/>
    </source>
</evidence>
<evidence type="ECO:0000313" key="4">
    <source>
        <dbReference type="Proteomes" id="UP001174997"/>
    </source>
</evidence>
<keyword evidence="2" id="KW-0812">Transmembrane</keyword>
<feature type="transmembrane region" description="Helical" evidence="2">
    <location>
        <begin position="330"/>
        <end position="351"/>
    </location>
</feature>
<sequence length="576" mass="64536">MPFAVEPVATSTPQPEFYTLADIQNEEAESPAPTSFLHLIQSPVPQSGEIPTVTFRIHRATFLRPSKDPAHRIRPLFEAKLRNNMLPALGFVELANAGDVAANVYNSTPIPITIVLCMVAGGTACFSLLFFLIYDAMRSWKNICGLRGERRFLQNLQRPDDGQQDLERRNTNPSIARTFSGSDTRGSSEEKGGGKGASSSDAHDAAARNWARTLDCFLHINSQDLHSEIIYRFGMDIIIGVGILMVSAGTWMATRGEDPYLFDVSNLLTGFLGNSPLAFYAVINMLWAVYLDKVQRRKTRIVASSLYPDFPPGVSYIGDRLEHMISTRANYLQIHVLLNGLPGLIAGAMSLATATQWWAYVVLIPCIVNSVMANRLWRHKIGYDRPFLTDIDLKPLGRDELLESLLLVDGRRQNLAATRWAAITMPFCPLLQYIVEFNLFEQFCLRLLLKNPDMARRYFQGDFENELGRGASTVTVDAYQVLKLAELQPCTRNAITQAARDTIWFDAKRGLESRERWLIEILEVYMVLGAVDNAPGCRGRRASKSYPARKSGQESMSSLSEQDTINEKLEIRISKD</sequence>
<keyword evidence="4" id="KW-1185">Reference proteome</keyword>
<proteinExistence type="predicted"/>
<feature type="transmembrane region" description="Helical" evidence="2">
    <location>
        <begin position="110"/>
        <end position="133"/>
    </location>
</feature>
<evidence type="ECO:0000313" key="3">
    <source>
        <dbReference type="EMBL" id="KAK0661675.1"/>
    </source>
</evidence>
<dbReference type="AlphaFoldDB" id="A0AA39Z0U9"/>
<organism evidence="3 4">
    <name type="scientific">Cercophora samala</name>
    <dbReference type="NCBI Taxonomy" id="330535"/>
    <lineage>
        <taxon>Eukaryota</taxon>
        <taxon>Fungi</taxon>
        <taxon>Dikarya</taxon>
        <taxon>Ascomycota</taxon>
        <taxon>Pezizomycotina</taxon>
        <taxon>Sordariomycetes</taxon>
        <taxon>Sordariomycetidae</taxon>
        <taxon>Sordariales</taxon>
        <taxon>Lasiosphaeriaceae</taxon>
        <taxon>Cercophora</taxon>
    </lineage>
</organism>
<name>A0AA39Z0U9_9PEZI</name>
<keyword evidence="2" id="KW-1133">Transmembrane helix</keyword>
<feature type="compositionally biased region" description="Polar residues" evidence="1">
    <location>
        <begin position="171"/>
        <end position="185"/>
    </location>
</feature>
<feature type="transmembrane region" description="Helical" evidence="2">
    <location>
        <begin position="357"/>
        <end position="377"/>
    </location>
</feature>
<protein>
    <submittedName>
        <fullName evidence="3">Uncharacterized protein</fullName>
    </submittedName>
</protein>
<feature type="transmembrane region" description="Helical" evidence="2">
    <location>
        <begin position="229"/>
        <end position="251"/>
    </location>
</feature>
<feature type="compositionally biased region" description="Polar residues" evidence="1">
    <location>
        <begin position="553"/>
        <end position="563"/>
    </location>
</feature>
<gene>
    <name evidence="3" type="ORF">QBC41DRAFT_33489</name>
</gene>
<dbReference type="EMBL" id="JAULSY010000148">
    <property type="protein sequence ID" value="KAK0661675.1"/>
    <property type="molecule type" value="Genomic_DNA"/>
</dbReference>
<feature type="transmembrane region" description="Helical" evidence="2">
    <location>
        <begin position="271"/>
        <end position="291"/>
    </location>
</feature>
<feature type="compositionally biased region" description="Basic and acidic residues" evidence="1">
    <location>
        <begin position="157"/>
        <end position="170"/>
    </location>
</feature>
<feature type="region of interest" description="Disordered" evidence="1">
    <location>
        <begin position="539"/>
        <end position="565"/>
    </location>
</feature>